<keyword evidence="2" id="KW-1185">Reference proteome</keyword>
<proteinExistence type="predicted"/>
<evidence type="ECO:0000313" key="2">
    <source>
        <dbReference type="Proteomes" id="UP000887013"/>
    </source>
</evidence>
<name>A0A8X6QAM2_NEPPI</name>
<evidence type="ECO:0000313" key="1">
    <source>
        <dbReference type="EMBL" id="GFU04632.1"/>
    </source>
</evidence>
<organism evidence="1 2">
    <name type="scientific">Nephila pilipes</name>
    <name type="common">Giant wood spider</name>
    <name type="synonym">Nephila maculata</name>
    <dbReference type="NCBI Taxonomy" id="299642"/>
    <lineage>
        <taxon>Eukaryota</taxon>
        <taxon>Metazoa</taxon>
        <taxon>Ecdysozoa</taxon>
        <taxon>Arthropoda</taxon>
        <taxon>Chelicerata</taxon>
        <taxon>Arachnida</taxon>
        <taxon>Araneae</taxon>
        <taxon>Araneomorphae</taxon>
        <taxon>Entelegynae</taxon>
        <taxon>Araneoidea</taxon>
        <taxon>Nephilidae</taxon>
        <taxon>Nephila</taxon>
    </lineage>
</organism>
<dbReference type="EMBL" id="BMAW01027925">
    <property type="protein sequence ID" value="GFU04632.1"/>
    <property type="molecule type" value="Genomic_DNA"/>
</dbReference>
<reference evidence="1" key="1">
    <citation type="submission" date="2020-08" db="EMBL/GenBank/DDBJ databases">
        <title>Multicomponent nature underlies the extraordinary mechanical properties of spider dragline silk.</title>
        <authorList>
            <person name="Kono N."/>
            <person name="Nakamura H."/>
            <person name="Mori M."/>
            <person name="Yoshida Y."/>
            <person name="Ohtoshi R."/>
            <person name="Malay A.D."/>
            <person name="Moran D.A.P."/>
            <person name="Tomita M."/>
            <person name="Numata K."/>
            <person name="Arakawa K."/>
        </authorList>
    </citation>
    <scope>NUCLEOTIDE SEQUENCE</scope>
</reference>
<accession>A0A8X6QAM2</accession>
<comment type="caution">
    <text evidence="1">The sequence shown here is derived from an EMBL/GenBank/DDBJ whole genome shotgun (WGS) entry which is preliminary data.</text>
</comment>
<gene>
    <name evidence="1" type="ORF">NPIL_489941</name>
</gene>
<dbReference type="Proteomes" id="UP000887013">
    <property type="component" value="Unassembled WGS sequence"/>
</dbReference>
<protein>
    <submittedName>
        <fullName evidence="1">Uncharacterized protein</fullName>
    </submittedName>
</protein>
<dbReference type="AlphaFoldDB" id="A0A8X6QAM2"/>
<sequence>MASEYLIKRVLFDSFSTYGSYALGSDFISIVFPRLRFFCSPFFKAVAFFLRSFQMFSLLELALVPAVSPSPSLVLYCPPGPGVLIQGEETFCIGVQRKT</sequence>